<comment type="cofactor">
    <cofactor evidence="1 11">
        <name>FAD</name>
        <dbReference type="ChEBI" id="CHEBI:57692"/>
    </cofactor>
</comment>
<feature type="binding site" evidence="11">
    <location>
        <position position="192"/>
    </location>
    <ligand>
        <name>FAD</name>
        <dbReference type="ChEBI" id="CHEBI:57692"/>
    </ligand>
</feature>
<evidence type="ECO:0000313" key="13">
    <source>
        <dbReference type="EMBL" id="CAI9086745.1"/>
    </source>
</evidence>
<gene>
    <name evidence="11 13" type="primary">mnmG</name>
    <name evidence="11" type="synonym">gidA</name>
    <name evidence="13" type="ORF">MFUM_2439</name>
</gene>
<evidence type="ECO:0000256" key="1">
    <source>
        <dbReference type="ARBA" id="ARBA00001974"/>
    </source>
</evidence>
<feature type="binding site" evidence="11">
    <location>
        <begin position="302"/>
        <end position="316"/>
    </location>
    <ligand>
        <name>NAD(+)</name>
        <dbReference type="ChEBI" id="CHEBI:57540"/>
    </ligand>
</feature>
<dbReference type="Pfam" id="PF01134">
    <property type="entry name" value="GIDA"/>
    <property type="match status" value="1"/>
</dbReference>
<feature type="binding site" evidence="11">
    <location>
        <begin position="26"/>
        <end position="31"/>
    </location>
    <ligand>
        <name>FAD</name>
        <dbReference type="ChEBI" id="CHEBI:57692"/>
    </ligand>
</feature>
<evidence type="ECO:0000259" key="12">
    <source>
        <dbReference type="SMART" id="SM01228"/>
    </source>
</evidence>
<dbReference type="PANTHER" id="PTHR11806:SF0">
    <property type="entry name" value="PROTEIN MTO1 HOMOLOG, MITOCHONDRIAL"/>
    <property type="match status" value="1"/>
</dbReference>
<dbReference type="Gene3D" id="1.10.10.1800">
    <property type="entry name" value="tRNA uridine 5-carboxymethylaminomethyl modification enzyme MnmG/GidA"/>
    <property type="match status" value="1"/>
</dbReference>
<proteinExistence type="inferred from homology"/>
<dbReference type="InterPro" id="IPR044920">
    <property type="entry name" value="MnmG_C_subdom_sf"/>
</dbReference>
<dbReference type="Gene3D" id="3.50.50.60">
    <property type="entry name" value="FAD/NAD(P)-binding domain"/>
    <property type="match status" value="2"/>
</dbReference>
<feature type="domain" description="tRNA uridine 5-carboxymethylaminomethyl modification enzyme C-terminal subdomain" evidence="12">
    <location>
        <begin position="552"/>
        <end position="623"/>
    </location>
</feature>
<keyword evidence="5 11" id="KW-0285">Flavoprotein</keyword>
<comment type="subcellular location">
    <subcellularLocation>
        <location evidence="11">Cytoplasm</location>
    </subcellularLocation>
</comment>
<evidence type="ECO:0000256" key="9">
    <source>
        <dbReference type="ARBA" id="ARBA00025948"/>
    </source>
</evidence>
<evidence type="ECO:0000256" key="3">
    <source>
        <dbReference type="ARBA" id="ARBA00007653"/>
    </source>
</evidence>
<dbReference type="PANTHER" id="PTHR11806">
    <property type="entry name" value="GLUCOSE INHIBITED DIVISION PROTEIN A"/>
    <property type="match status" value="1"/>
</dbReference>
<dbReference type="InterPro" id="IPR036188">
    <property type="entry name" value="FAD/NAD-bd_sf"/>
</dbReference>
<comment type="function">
    <text evidence="2 11">NAD-binding protein involved in the addition of a carboxymethylaminomethyl (cmnm) group at the wobble position (U34) of certain tRNAs, forming tRNA-cmnm(5)s(2)U34.</text>
</comment>
<dbReference type="InterPro" id="IPR047001">
    <property type="entry name" value="MnmG_C_subdom"/>
</dbReference>
<evidence type="ECO:0000256" key="4">
    <source>
        <dbReference type="ARBA" id="ARBA00020461"/>
    </source>
</evidence>
<dbReference type="InterPro" id="IPR002218">
    <property type="entry name" value="MnmG-rel"/>
</dbReference>
<dbReference type="PROSITE" id="PS01281">
    <property type="entry name" value="GIDA_2"/>
    <property type="match status" value="1"/>
</dbReference>
<feature type="binding site" evidence="11">
    <location>
        <position position="399"/>
    </location>
    <ligand>
        <name>FAD</name>
        <dbReference type="ChEBI" id="CHEBI:57692"/>
    </ligand>
</feature>
<protein>
    <recommendedName>
        <fullName evidence="4 11">tRNA uridine 5-carboxymethylaminomethyl modification enzyme MnmG</fullName>
    </recommendedName>
    <alternativeName>
        <fullName evidence="10 11">Glucose-inhibited division protein A</fullName>
    </alternativeName>
</protein>
<name>A0ABN8XI03_9BACT</name>
<evidence type="ECO:0000256" key="7">
    <source>
        <dbReference type="ARBA" id="ARBA00022827"/>
    </source>
</evidence>
<accession>A0ABN8XI03</accession>
<dbReference type="EMBL" id="OX458932">
    <property type="protein sequence ID" value="CAI9086745.1"/>
    <property type="molecule type" value="Genomic_DNA"/>
</dbReference>
<keyword evidence="6 11" id="KW-0819">tRNA processing</keyword>
<feature type="binding site" evidence="11">
    <location>
        <position position="138"/>
    </location>
    <ligand>
        <name>FAD</name>
        <dbReference type="ChEBI" id="CHEBI:57692"/>
    </ligand>
</feature>
<organism evidence="13 14">
    <name type="scientific">Candidatus Methylacidiphilum fumarolicum</name>
    <dbReference type="NCBI Taxonomy" id="591154"/>
    <lineage>
        <taxon>Bacteria</taxon>
        <taxon>Pseudomonadati</taxon>
        <taxon>Verrucomicrobiota</taxon>
        <taxon>Methylacidiphilae</taxon>
        <taxon>Methylacidiphilales</taxon>
        <taxon>Methylacidiphilaceae</taxon>
        <taxon>Methylacidiphilum (ex Ratnadevi et al. 2023)</taxon>
    </lineage>
</organism>
<dbReference type="Pfam" id="PF21680">
    <property type="entry name" value="GIDA_C_1st"/>
    <property type="match status" value="1"/>
</dbReference>
<comment type="subunit">
    <text evidence="9 11">Homodimer. Heterotetramer of two MnmE and two MnmG subunits.</text>
</comment>
<evidence type="ECO:0000256" key="5">
    <source>
        <dbReference type="ARBA" id="ARBA00022630"/>
    </source>
</evidence>
<evidence type="ECO:0000256" key="11">
    <source>
        <dbReference type="HAMAP-Rule" id="MF_00129"/>
    </source>
</evidence>
<comment type="similarity">
    <text evidence="3 11">Belongs to the MnmG family.</text>
</comment>
<dbReference type="Gene3D" id="1.10.150.570">
    <property type="entry name" value="GidA associated domain, C-terminal subdomain"/>
    <property type="match status" value="1"/>
</dbReference>
<dbReference type="InterPro" id="IPR049312">
    <property type="entry name" value="GIDA_C_N"/>
</dbReference>
<evidence type="ECO:0000256" key="2">
    <source>
        <dbReference type="ARBA" id="ARBA00003717"/>
    </source>
</evidence>
<dbReference type="Pfam" id="PF13932">
    <property type="entry name" value="SAM_GIDA_C"/>
    <property type="match status" value="1"/>
</dbReference>
<evidence type="ECO:0000313" key="14">
    <source>
        <dbReference type="Proteomes" id="UP001161497"/>
    </source>
</evidence>
<dbReference type="InterPro" id="IPR020595">
    <property type="entry name" value="MnmG-rel_CS"/>
</dbReference>
<evidence type="ECO:0000256" key="6">
    <source>
        <dbReference type="ARBA" id="ARBA00022694"/>
    </source>
</evidence>
<keyword evidence="7 11" id="KW-0274">FAD</keyword>
<evidence type="ECO:0000256" key="8">
    <source>
        <dbReference type="ARBA" id="ARBA00023027"/>
    </source>
</evidence>
<dbReference type="InterPro" id="IPR040131">
    <property type="entry name" value="MnmG_N"/>
</dbReference>
<dbReference type="PRINTS" id="PR00411">
    <property type="entry name" value="PNDRDTASEI"/>
</dbReference>
<keyword evidence="11" id="KW-0963">Cytoplasm</keyword>
<dbReference type="SUPFAM" id="SSF51905">
    <property type="entry name" value="FAD/NAD(P)-binding domain"/>
    <property type="match status" value="1"/>
</dbReference>
<dbReference type="Proteomes" id="UP001161497">
    <property type="component" value="Chromosome"/>
</dbReference>
<dbReference type="InterPro" id="IPR004416">
    <property type="entry name" value="MnmG"/>
</dbReference>
<dbReference type="PROSITE" id="PS01280">
    <property type="entry name" value="GIDA_1"/>
    <property type="match status" value="1"/>
</dbReference>
<dbReference type="SMART" id="SM01228">
    <property type="entry name" value="GIDA_assoc_3"/>
    <property type="match status" value="1"/>
</dbReference>
<evidence type="ECO:0000256" key="10">
    <source>
        <dbReference type="ARBA" id="ARBA00031800"/>
    </source>
</evidence>
<keyword evidence="14" id="KW-1185">Reference proteome</keyword>
<keyword evidence="8 11" id="KW-0520">NAD</keyword>
<dbReference type="InterPro" id="IPR026904">
    <property type="entry name" value="MnmG_C"/>
</dbReference>
<sequence>MVNGSSIGDHGKKMKYAKTYDVIVVGAGHAGVEAALASSRMGCRTMLLTMNLDTIGQMSCNPSIGGIGKGHLVREIDALGGEMAINTDLTGIQFRMLNMRKGYSVQAPRAQCDKKAYQFRLKAVCERTPLLDLFQASVADLIVKEDRVMGVITELGMIIHSSTVIITTGTFLKGLLHVGRSKKMGGRMGESSSGLSEILKKYGFEVGRLKTGTPPRINGKTIDFSKCILQPGDFPPPHFSFALPDIDMASEGLFTLNQWKDGMFHVEQLSCAITYTNAKTHDIIKENLDKSPLYCGEIQGIGPRYCPSIEDKIVRFADKERHQIFLEPEGKHTEEYYVNGCSTSLPYEVQDQFIHTIAGLEKCQIIRPGYAVEYDYCPATQIYPTLETKNISGLFFAGQINGTTGYEEAAAQGLLAGINAARKIQNRPPIVLGRDQAYIGVLVDDLTTKPIREPYRIFTSRAEHRLLLRQDNADLRLTEIGYEIGLVSKARAIRLEEKKRLIDETFQKIRKYRYNGMSCEDLLKRPEYSWKDLPEEFQKVPKEVALHIECEIKYAGYIAREKESILKSHKLEETLIPANIDYEKIPGLKQEAREKLMKIRPLTFGQASRIPGVNPTDVSILIVWSKKKAVLS</sequence>
<reference evidence="13" key="1">
    <citation type="submission" date="2023-03" db="EMBL/GenBank/DDBJ databases">
        <authorList>
            <person name="Cremers G."/>
            <person name="Picone N."/>
        </authorList>
    </citation>
    <scope>NUCLEOTIDE SEQUENCE</scope>
    <source>
        <strain evidence="13">Sample_alias</strain>
    </source>
</reference>
<dbReference type="HAMAP" id="MF_00129">
    <property type="entry name" value="MnmG_GidA"/>
    <property type="match status" value="1"/>
</dbReference>
<dbReference type="NCBIfam" id="TIGR00136">
    <property type="entry name" value="mnmG_gidA"/>
    <property type="match status" value="1"/>
</dbReference>